<dbReference type="Proteomes" id="UP000683246">
    <property type="component" value="Chromosome"/>
</dbReference>
<gene>
    <name evidence="2" type="ORF">HZI73_14470</name>
</gene>
<evidence type="ECO:0000313" key="2">
    <source>
        <dbReference type="EMBL" id="QUI23416.1"/>
    </source>
</evidence>
<reference evidence="2" key="1">
    <citation type="submission" date="2020-07" db="EMBL/GenBank/DDBJ databases">
        <title>Vallitalea pronyensis genome.</title>
        <authorList>
            <person name="Postec A."/>
        </authorList>
    </citation>
    <scope>NUCLEOTIDE SEQUENCE</scope>
    <source>
        <strain evidence="2">FatNI3</strain>
    </source>
</reference>
<keyword evidence="1" id="KW-0472">Membrane</keyword>
<keyword evidence="1" id="KW-0812">Transmembrane</keyword>
<keyword evidence="1" id="KW-1133">Transmembrane helix</keyword>
<dbReference type="EMBL" id="CP058649">
    <property type="protein sequence ID" value="QUI23416.1"/>
    <property type="molecule type" value="Genomic_DNA"/>
</dbReference>
<feature type="transmembrane region" description="Helical" evidence="1">
    <location>
        <begin position="74"/>
        <end position="97"/>
    </location>
</feature>
<accession>A0A8J8MKY6</accession>
<name>A0A8J8MKY6_9FIRM</name>
<evidence type="ECO:0000313" key="3">
    <source>
        <dbReference type="Proteomes" id="UP000683246"/>
    </source>
</evidence>
<sequence>MVELNKNKREKNNYYNKAIRITVSVFGVILSLSGIVHGLFEVLQGNVKTESLMIHAIGESHKFWAYGNEPALTIIPNFLITGLAAISISIIIIIWSIKFMDKKSSAHVFLLLFIILLLVGGGVGQAVFFTLIWGFATRISKPLNWWNKVLRNSLKEVLSKFWRILLIISSFLVLFALEIAVFGYVPGITNPDTVSLVMLSSLGCGLIFLIATFISGISHDLVNRK</sequence>
<dbReference type="AlphaFoldDB" id="A0A8J8MKY6"/>
<proteinExistence type="predicted"/>
<keyword evidence="3" id="KW-1185">Reference proteome</keyword>
<dbReference type="RefSeq" id="WP_212694101.1">
    <property type="nucleotide sequence ID" value="NZ_CP058649.1"/>
</dbReference>
<organism evidence="2 3">
    <name type="scientific">Vallitalea pronyensis</name>
    <dbReference type="NCBI Taxonomy" id="1348613"/>
    <lineage>
        <taxon>Bacteria</taxon>
        <taxon>Bacillati</taxon>
        <taxon>Bacillota</taxon>
        <taxon>Clostridia</taxon>
        <taxon>Lachnospirales</taxon>
        <taxon>Vallitaleaceae</taxon>
        <taxon>Vallitalea</taxon>
    </lineage>
</organism>
<dbReference type="KEGG" id="vpy:HZI73_14470"/>
<feature type="transmembrane region" description="Helical" evidence="1">
    <location>
        <begin position="196"/>
        <end position="217"/>
    </location>
</feature>
<feature type="transmembrane region" description="Helical" evidence="1">
    <location>
        <begin position="161"/>
        <end position="184"/>
    </location>
</feature>
<feature type="transmembrane region" description="Helical" evidence="1">
    <location>
        <begin position="109"/>
        <end position="136"/>
    </location>
</feature>
<feature type="transmembrane region" description="Helical" evidence="1">
    <location>
        <begin position="21"/>
        <end position="40"/>
    </location>
</feature>
<protein>
    <submittedName>
        <fullName evidence="2">Uncharacterized protein</fullName>
    </submittedName>
</protein>
<evidence type="ECO:0000256" key="1">
    <source>
        <dbReference type="SAM" id="Phobius"/>
    </source>
</evidence>